<sequence>MSRRKWVWWPVAATMVPVCLLFDGVSAPGGYFLPLTAAFVAWFAVGVVWAAGALRVTKLARSPQAGARALWPLLVVPVVFATSWAVASGDVVGRLVFALHRPALERLATEGPTYPPWSVGLYSFEYLGRWQGCTTMGTRDPATTREAGLMWCPGHSPGDRWDDEGLILTPIEDDWYAYHHGGRSKDPSSTEPWGLDLGRFRRRIET</sequence>
<dbReference type="AlphaFoldDB" id="A0A5Q0GSR6"/>
<proteinExistence type="predicted"/>
<gene>
    <name evidence="2" type="ORF">EKG83_05185</name>
</gene>
<evidence type="ECO:0000313" key="3">
    <source>
        <dbReference type="Proteomes" id="UP000325787"/>
    </source>
</evidence>
<feature type="transmembrane region" description="Helical" evidence="1">
    <location>
        <begin position="69"/>
        <end position="87"/>
    </location>
</feature>
<protein>
    <submittedName>
        <fullName evidence="2">Uncharacterized protein</fullName>
    </submittedName>
</protein>
<keyword evidence="1" id="KW-0472">Membrane</keyword>
<dbReference type="Proteomes" id="UP000325787">
    <property type="component" value="Chromosome"/>
</dbReference>
<evidence type="ECO:0000313" key="2">
    <source>
        <dbReference type="EMBL" id="QFZ16941.1"/>
    </source>
</evidence>
<name>A0A5Q0GSR6_SACSY</name>
<dbReference type="RefSeq" id="WP_153277888.1">
    <property type="nucleotide sequence ID" value="NZ_CP034550.1"/>
</dbReference>
<dbReference type="KEGG" id="ssyi:EKG83_05185"/>
<feature type="transmembrane region" description="Helical" evidence="1">
    <location>
        <begin position="7"/>
        <end position="25"/>
    </location>
</feature>
<feature type="transmembrane region" description="Helical" evidence="1">
    <location>
        <begin position="31"/>
        <end position="57"/>
    </location>
</feature>
<reference evidence="3" key="1">
    <citation type="journal article" date="2021" name="Curr. Microbiol.">
        <title>Complete genome of nocamycin-producing strain Saccharothrix syringae NRRL B-16468 reveals the biosynthetic potential for secondary metabolites.</title>
        <authorList>
            <person name="Mo X."/>
            <person name="Yang S."/>
        </authorList>
    </citation>
    <scope>NUCLEOTIDE SEQUENCE [LARGE SCALE GENOMIC DNA]</scope>
    <source>
        <strain evidence="3">ATCC 51364 / DSM 43886 / JCM 6844 / KCTC 9398 / NBRC 14523 / NRRL B-16468 / INA 2240</strain>
    </source>
</reference>
<organism evidence="2 3">
    <name type="scientific">Saccharothrix syringae</name>
    <name type="common">Nocardiopsis syringae</name>
    <dbReference type="NCBI Taxonomy" id="103733"/>
    <lineage>
        <taxon>Bacteria</taxon>
        <taxon>Bacillati</taxon>
        <taxon>Actinomycetota</taxon>
        <taxon>Actinomycetes</taxon>
        <taxon>Pseudonocardiales</taxon>
        <taxon>Pseudonocardiaceae</taxon>
        <taxon>Saccharothrix</taxon>
    </lineage>
</organism>
<dbReference type="OrthoDB" id="3692290at2"/>
<evidence type="ECO:0000256" key="1">
    <source>
        <dbReference type="SAM" id="Phobius"/>
    </source>
</evidence>
<dbReference type="EMBL" id="CP034550">
    <property type="protein sequence ID" value="QFZ16941.1"/>
    <property type="molecule type" value="Genomic_DNA"/>
</dbReference>
<keyword evidence="3" id="KW-1185">Reference proteome</keyword>
<keyword evidence="1" id="KW-0812">Transmembrane</keyword>
<accession>A0A5Q0GSR6</accession>
<keyword evidence="1" id="KW-1133">Transmembrane helix</keyword>